<dbReference type="Pfam" id="PF01040">
    <property type="entry name" value="UbiA"/>
    <property type="match status" value="1"/>
</dbReference>
<comment type="catalytic activity">
    <reaction evidence="6">
        <text>2-carboxy-1,4-naphthoquinone + phytyl diphosphate + H(+) = demethylphylloquinone + CO2 + diphosphate</text>
        <dbReference type="Rhea" id="RHEA:47740"/>
        <dbReference type="ChEBI" id="CHEBI:15378"/>
        <dbReference type="ChEBI" id="CHEBI:16526"/>
        <dbReference type="ChEBI" id="CHEBI:31087"/>
        <dbReference type="ChEBI" id="CHEBI:33019"/>
        <dbReference type="ChEBI" id="CHEBI:75434"/>
        <dbReference type="ChEBI" id="CHEBI:87842"/>
        <dbReference type="EC" id="2.5.1.130"/>
    </reaction>
</comment>
<dbReference type="GO" id="GO:0016740">
    <property type="term" value="F:transferase activity"/>
    <property type="evidence" value="ECO:0007669"/>
    <property type="project" value="UniProtKB-KW"/>
</dbReference>
<dbReference type="CDD" id="cd13962">
    <property type="entry name" value="PT_UbiA_UBIAD1"/>
    <property type="match status" value="1"/>
</dbReference>
<dbReference type="PANTHER" id="PTHR13929:SF0">
    <property type="entry name" value="UBIA PRENYLTRANSFERASE DOMAIN-CONTAINING PROTEIN 1"/>
    <property type="match status" value="1"/>
</dbReference>
<name>A0ABR9VUC7_9SYNC</name>
<feature type="transmembrane region" description="Helical" evidence="6">
    <location>
        <begin position="98"/>
        <end position="117"/>
    </location>
</feature>
<dbReference type="EMBL" id="JADEVV010000044">
    <property type="protein sequence ID" value="MBE9254968.1"/>
    <property type="molecule type" value="Genomic_DNA"/>
</dbReference>
<dbReference type="RefSeq" id="WP_194020445.1">
    <property type="nucleotide sequence ID" value="NZ_JADEVV010000044.1"/>
</dbReference>
<feature type="transmembrane region" description="Helical" evidence="6">
    <location>
        <begin position="147"/>
        <end position="169"/>
    </location>
</feature>
<feature type="transmembrane region" description="Helical" evidence="6">
    <location>
        <begin position="53"/>
        <end position="70"/>
    </location>
</feature>
<evidence type="ECO:0000256" key="6">
    <source>
        <dbReference type="HAMAP-Rule" id="MF_01938"/>
    </source>
</evidence>
<protein>
    <recommendedName>
        <fullName evidence="6">2-carboxy-1,4-naphthoquinone phytyltransferase</fullName>
        <ecNumber evidence="6">2.5.1.130</ecNumber>
    </recommendedName>
    <alternativeName>
        <fullName evidence="6">1,4-dihydroxy-2-naphthoate phytyltransferase</fullName>
        <shortName evidence="6">DHNA phytyltransferase</shortName>
    </alternativeName>
</protein>
<keyword evidence="2 6" id="KW-0808">Transferase</keyword>
<feature type="transmembrane region" description="Helical" evidence="6">
    <location>
        <begin position="181"/>
        <end position="203"/>
    </location>
</feature>
<evidence type="ECO:0000256" key="3">
    <source>
        <dbReference type="ARBA" id="ARBA00022692"/>
    </source>
</evidence>
<evidence type="ECO:0000256" key="5">
    <source>
        <dbReference type="ARBA" id="ARBA00023136"/>
    </source>
</evidence>
<keyword evidence="6" id="KW-1003">Cell membrane</keyword>
<gene>
    <name evidence="6 7" type="primary">menA</name>
    <name evidence="7" type="ORF">IQ217_14185</name>
</gene>
<evidence type="ECO:0000256" key="2">
    <source>
        <dbReference type="ARBA" id="ARBA00022679"/>
    </source>
</evidence>
<reference evidence="7 8" key="1">
    <citation type="submission" date="2020-10" db="EMBL/GenBank/DDBJ databases">
        <authorList>
            <person name="Castelo-Branco R."/>
            <person name="Eusebio N."/>
            <person name="Adriana R."/>
            <person name="Vieira A."/>
            <person name="Brugerolle De Fraissinette N."/>
            <person name="Rezende De Castro R."/>
            <person name="Schneider M.P."/>
            <person name="Vasconcelos V."/>
            <person name="Leao P.N."/>
        </authorList>
    </citation>
    <scope>NUCLEOTIDE SEQUENCE [LARGE SCALE GENOMIC DNA]</scope>
    <source>
        <strain evidence="7 8">LEGE 00031</strain>
    </source>
</reference>
<comment type="caution">
    <text evidence="7">The sequence shown here is derived from an EMBL/GenBank/DDBJ whole genome shotgun (WGS) entry which is preliminary data.</text>
</comment>
<feature type="transmembrane region" description="Helical" evidence="6">
    <location>
        <begin position="27"/>
        <end position="46"/>
    </location>
</feature>
<comment type="function">
    <text evidence="6">Involved in the synthesis of phylloquinone (vitamin K1). Catalyzes the transfer of a prenyl chain to 2-carboxy-1,4-naphthoquinone.</text>
</comment>
<dbReference type="PANTHER" id="PTHR13929">
    <property type="entry name" value="1,4-DIHYDROXY-2-NAPHTHOATE OCTAPRENYLTRANSFERASE"/>
    <property type="match status" value="1"/>
</dbReference>
<dbReference type="EC" id="2.5.1.130" evidence="6"/>
<comment type="similarity">
    <text evidence="6">Belongs to the MenA family. Type 2 subfamily.</text>
</comment>
<dbReference type="InterPro" id="IPR011937">
    <property type="entry name" value="DHNA_phytyltransferase_MenA"/>
</dbReference>
<dbReference type="NCBIfam" id="TIGR02235">
    <property type="entry name" value="menA_cyano-plnt"/>
    <property type="match status" value="1"/>
</dbReference>
<keyword evidence="6" id="KW-0997">Cell inner membrane</keyword>
<keyword evidence="5 6" id="KW-0472">Membrane</keyword>
<evidence type="ECO:0000256" key="4">
    <source>
        <dbReference type="ARBA" id="ARBA00022989"/>
    </source>
</evidence>
<comment type="subcellular location">
    <subcellularLocation>
        <location evidence="6">Cell inner membrane</location>
        <topology evidence="6">Multi-pass membrane protein</topology>
    </subcellularLocation>
    <subcellularLocation>
        <location evidence="1">Membrane</location>
        <topology evidence="1">Multi-pass membrane protein</topology>
    </subcellularLocation>
</comment>
<dbReference type="InterPro" id="IPR026046">
    <property type="entry name" value="UBIAD1"/>
</dbReference>
<dbReference type="InterPro" id="IPR000537">
    <property type="entry name" value="UbiA_prenyltransferase"/>
</dbReference>
<sequence>MTESSPLVPSTAPSTRKLWLAAIKPPMYTVAVVPITVGSAVAYGLTGQWQGDVFTIFLLSAIAIIAWINLSNDVFDSDTGIDVRKAHSVVNLTGNRNLVFLISNFFLLAGVLGLMSMGWLAQDWTVLELIGVAIFLGYTYQGPPFRLGYLGLGELICLITFGPLAIVAAYYSQTQSFSWDLLTPSIFVGLSTAIILFCSHFHQVEDDLAAGKKSPIVRLGTKLGSQVLTVSVISLYLITAIGVLLNLAPWQTLLVMASLPWAVQLTRHVGQYHDQPEKVSNCKFIAVNLHFISGILLAMGYILAGKN</sequence>
<keyword evidence="4 6" id="KW-1133">Transmembrane helix</keyword>
<proteinExistence type="inferred from homology"/>
<evidence type="ECO:0000313" key="8">
    <source>
        <dbReference type="Proteomes" id="UP000658720"/>
    </source>
</evidence>
<feature type="transmembrane region" description="Helical" evidence="6">
    <location>
        <begin position="124"/>
        <end position="141"/>
    </location>
</feature>
<feature type="transmembrane region" description="Helical" evidence="6">
    <location>
        <begin position="284"/>
        <end position="304"/>
    </location>
</feature>
<dbReference type="HAMAP" id="MF_01938">
    <property type="entry name" value="MenA_2"/>
    <property type="match status" value="1"/>
</dbReference>
<evidence type="ECO:0000256" key="1">
    <source>
        <dbReference type="ARBA" id="ARBA00004141"/>
    </source>
</evidence>
<feature type="transmembrane region" description="Helical" evidence="6">
    <location>
        <begin position="223"/>
        <end position="248"/>
    </location>
</feature>
<organism evidence="7 8">
    <name type="scientific">Synechocystis salina LEGE 00031</name>
    <dbReference type="NCBI Taxonomy" id="1828736"/>
    <lineage>
        <taxon>Bacteria</taxon>
        <taxon>Bacillati</taxon>
        <taxon>Cyanobacteriota</taxon>
        <taxon>Cyanophyceae</taxon>
        <taxon>Synechococcales</taxon>
        <taxon>Merismopediaceae</taxon>
        <taxon>Synechocystis</taxon>
    </lineage>
</organism>
<dbReference type="PIRSF" id="PIRSF005355">
    <property type="entry name" value="UBIAD1"/>
    <property type="match status" value="1"/>
</dbReference>
<accession>A0ABR9VUC7</accession>
<comment type="pathway">
    <text evidence="6">Cofactor biosynthesis; phylloquinone biosynthesis.</text>
</comment>
<evidence type="ECO:0000313" key="7">
    <source>
        <dbReference type="EMBL" id="MBE9254968.1"/>
    </source>
</evidence>
<keyword evidence="8" id="KW-1185">Reference proteome</keyword>
<keyword evidence="3 6" id="KW-0812">Transmembrane</keyword>
<dbReference type="Proteomes" id="UP000658720">
    <property type="component" value="Unassembled WGS sequence"/>
</dbReference>